<dbReference type="EC" id="2.7.11.11" evidence="1"/>
<dbReference type="Gene3D" id="3.30.200.20">
    <property type="entry name" value="Phosphorylase Kinase, domain 1"/>
    <property type="match status" value="1"/>
</dbReference>
<keyword evidence="3" id="KW-0808">Transferase</keyword>
<dbReference type="GO" id="GO:0005524">
    <property type="term" value="F:ATP binding"/>
    <property type="evidence" value="ECO:0007669"/>
    <property type="project" value="UniProtKB-KW"/>
</dbReference>
<dbReference type="Pfam" id="PF00069">
    <property type="entry name" value="Pkinase"/>
    <property type="match status" value="1"/>
</dbReference>
<dbReference type="Gene3D" id="1.10.510.10">
    <property type="entry name" value="Transferase(Phosphotransferase) domain 1"/>
    <property type="match status" value="1"/>
</dbReference>
<dbReference type="CDD" id="cd05580">
    <property type="entry name" value="STKc_PKA_like"/>
    <property type="match status" value="1"/>
</dbReference>
<feature type="compositionally biased region" description="Low complexity" evidence="9">
    <location>
        <begin position="18"/>
        <end position="34"/>
    </location>
</feature>
<dbReference type="GO" id="GO:0005829">
    <property type="term" value="C:cytosol"/>
    <property type="evidence" value="ECO:0007669"/>
    <property type="project" value="TreeGrafter"/>
</dbReference>
<feature type="domain" description="AGC-kinase C-terminal" evidence="11">
    <location>
        <begin position="373"/>
        <end position="436"/>
    </location>
</feature>
<evidence type="ECO:0000256" key="1">
    <source>
        <dbReference type="ARBA" id="ARBA00012444"/>
    </source>
</evidence>
<keyword evidence="6" id="KW-0067">ATP-binding</keyword>
<accession>A0A0F7SHU0</accession>
<evidence type="ECO:0000256" key="8">
    <source>
        <dbReference type="ARBA" id="ARBA00047454"/>
    </source>
</evidence>
<evidence type="ECO:0000256" key="3">
    <source>
        <dbReference type="ARBA" id="ARBA00022679"/>
    </source>
</evidence>
<dbReference type="PROSITE" id="PS50011">
    <property type="entry name" value="PROTEIN_KINASE_DOM"/>
    <property type="match status" value="1"/>
</dbReference>
<comment type="catalytic activity">
    <reaction evidence="7">
        <text>L-threonyl-[protein] + ATP = O-phospho-L-threonyl-[protein] + ADP + H(+)</text>
        <dbReference type="Rhea" id="RHEA:46608"/>
        <dbReference type="Rhea" id="RHEA-COMP:11060"/>
        <dbReference type="Rhea" id="RHEA-COMP:11605"/>
        <dbReference type="ChEBI" id="CHEBI:15378"/>
        <dbReference type="ChEBI" id="CHEBI:30013"/>
        <dbReference type="ChEBI" id="CHEBI:30616"/>
        <dbReference type="ChEBI" id="CHEBI:61977"/>
        <dbReference type="ChEBI" id="CHEBI:456216"/>
        <dbReference type="EC" id="2.7.11.11"/>
    </reaction>
</comment>
<comment type="catalytic activity">
    <reaction evidence="8">
        <text>L-seryl-[protein] + ATP = O-phospho-L-seryl-[protein] + ADP + H(+)</text>
        <dbReference type="Rhea" id="RHEA:17989"/>
        <dbReference type="Rhea" id="RHEA-COMP:9863"/>
        <dbReference type="Rhea" id="RHEA-COMP:11604"/>
        <dbReference type="ChEBI" id="CHEBI:15378"/>
        <dbReference type="ChEBI" id="CHEBI:29999"/>
        <dbReference type="ChEBI" id="CHEBI:30616"/>
        <dbReference type="ChEBI" id="CHEBI:83421"/>
        <dbReference type="ChEBI" id="CHEBI:456216"/>
        <dbReference type="EC" id="2.7.11.11"/>
    </reaction>
</comment>
<dbReference type="EMBL" id="LN483345">
    <property type="protein sequence ID" value="CDZ98536.1"/>
    <property type="molecule type" value="Genomic_DNA"/>
</dbReference>
<dbReference type="PROSITE" id="PS51285">
    <property type="entry name" value="AGC_KINASE_CTER"/>
    <property type="match status" value="1"/>
</dbReference>
<dbReference type="PROSITE" id="PS00108">
    <property type="entry name" value="PROTEIN_KINASE_ST"/>
    <property type="match status" value="1"/>
</dbReference>
<dbReference type="SUPFAM" id="SSF56112">
    <property type="entry name" value="Protein kinase-like (PK-like)"/>
    <property type="match status" value="1"/>
</dbReference>
<dbReference type="PANTHER" id="PTHR24353:SF37">
    <property type="entry name" value="CAMP-DEPENDENT PROTEIN KINASE CATALYTIC SUBUNIT PRKX"/>
    <property type="match status" value="1"/>
</dbReference>
<evidence type="ECO:0000256" key="6">
    <source>
        <dbReference type="ARBA" id="ARBA00022840"/>
    </source>
</evidence>
<sequence>MSSTPSTSSVSSEHKPDSSSSHHSYSQSQSQSHPSSPPSSHPPDLPLSPTQPRTSPPSKAAELARFEVLETLGTGTFGRVLLVRVRSPSTPIDTPHPIYQKQVEQKQQQHQHQHHQSGVMLAPTSTGLTAQKGKSLPPQSMPHFALKVLAKTEVVRLRQVEHINNERFILSKVKHPFIVELYQTYQDPINVYMLLSYVPGGELFSHLRRAGRFTPDVTRFYLSSIILAIAYLHSQDIIYRDLKPENLLLDRDGYLRIADFGFAKEVNDRTFTLCGTPEYLAPEIVLSKGHGKAVDWWAMGILCFEMLAGYPPFFDDNPMGIYEKILAAKVAFPSVIDPYAKDLIRRLLTVDRSKRLGNLRGGAMDVMMHPWFSGVDWGSLERKQIRAPIIPPVMSMGDTQNFQKYPVPRADALPGLFPDYQPSTTLDSFSHLFEGF</sequence>
<protein>
    <recommendedName>
        <fullName evidence="1">cAMP-dependent protein kinase</fullName>
        <ecNumber evidence="1">2.7.11.11</ecNumber>
    </recommendedName>
</protein>
<dbReference type="SMART" id="SM00220">
    <property type="entry name" value="S_TKc"/>
    <property type="match status" value="1"/>
</dbReference>
<dbReference type="PANTHER" id="PTHR24353">
    <property type="entry name" value="CYCLIC NUCLEOTIDE-DEPENDENT PROTEIN KINASE"/>
    <property type="match status" value="1"/>
</dbReference>
<evidence type="ECO:0000256" key="2">
    <source>
        <dbReference type="ARBA" id="ARBA00022527"/>
    </source>
</evidence>
<organism evidence="12">
    <name type="scientific">Phaffia rhodozyma</name>
    <name type="common">Yeast</name>
    <name type="synonym">Xanthophyllomyces dendrorhous</name>
    <dbReference type="NCBI Taxonomy" id="264483"/>
    <lineage>
        <taxon>Eukaryota</taxon>
        <taxon>Fungi</taxon>
        <taxon>Dikarya</taxon>
        <taxon>Basidiomycota</taxon>
        <taxon>Agaricomycotina</taxon>
        <taxon>Tremellomycetes</taxon>
        <taxon>Cystofilobasidiales</taxon>
        <taxon>Mrakiaceae</taxon>
        <taxon>Phaffia</taxon>
    </lineage>
</organism>
<evidence type="ECO:0000256" key="9">
    <source>
        <dbReference type="SAM" id="MobiDB-lite"/>
    </source>
</evidence>
<dbReference type="InterPro" id="IPR000961">
    <property type="entry name" value="AGC-kinase_C"/>
</dbReference>
<evidence type="ECO:0000256" key="5">
    <source>
        <dbReference type="ARBA" id="ARBA00022777"/>
    </source>
</evidence>
<evidence type="ECO:0000259" key="11">
    <source>
        <dbReference type="PROSITE" id="PS51285"/>
    </source>
</evidence>
<evidence type="ECO:0000256" key="4">
    <source>
        <dbReference type="ARBA" id="ARBA00022741"/>
    </source>
</evidence>
<dbReference type="AlphaFoldDB" id="A0A0F7SHU0"/>
<evidence type="ECO:0000259" key="10">
    <source>
        <dbReference type="PROSITE" id="PS50011"/>
    </source>
</evidence>
<dbReference type="InterPro" id="IPR000719">
    <property type="entry name" value="Prot_kinase_dom"/>
</dbReference>
<keyword evidence="2" id="KW-0723">Serine/threonine-protein kinase</keyword>
<dbReference type="InterPro" id="IPR008271">
    <property type="entry name" value="Ser/Thr_kinase_AS"/>
</dbReference>
<dbReference type="SMART" id="SM00133">
    <property type="entry name" value="S_TK_X"/>
    <property type="match status" value="1"/>
</dbReference>
<dbReference type="FunFam" id="1.10.510.10:FF:000005">
    <property type="entry name" value="cAMP-dependent protein kinase catalytic subunit alpha"/>
    <property type="match status" value="1"/>
</dbReference>
<feature type="domain" description="Protein kinase" evidence="10">
    <location>
        <begin position="66"/>
        <end position="372"/>
    </location>
</feature>
<dbReference type="GO" id="GO:0004691">
    <property type="term" value="F:cAMP-dependent protein kinase activity"/>
    <property type="evidence" value="ECO:0007669"/>
    <property type="project" value="UniProtKB-EC"/>
</dbReference>
<reference evidence="12" key="1">
    <citation type="submission" date="2014-08" db="EMBL/GenBank/DDBJ databases">
        <authorList>
            <person name="Sharma Rahul"/>
            <person name="Thines Marco"/>
        </authorList>
    </citation>
    <scope>NUCLEOTIDE SEQUENCE</scope>
</reference>
<evidence type="ECO:0000313" key="12">
    <source>
        <dbReference type="EMBL" id="CDZ98536.1"/>
    </source>
</evidence>
<feature type="compositionally biased region" description="Low complexity" evidence="9">
    <location>
        <begin position="1"/>
        <end position="11"/>
    </location>
</feature>
<dbReference type="InterPro" id="IPR011009">
    <property type="entry name" value="Kinase-like_dom_sf"/>
</dbReference>
<dbReference type="GO" id="GO:0005952">
    <property type="term" value="C:cAMP-dependent protein kinase complex"/>
    <property type="evidence" value="ECO:0007669"/>
    <property type="project" value="TreeGrafter"/>
</dbReference>
<evidence type="ECO:0000256" key="7">
    <source>
        <dbReference type="ARBA" id="ARBA00047292"/>
    </source>
</evidence>
<keyword evidence="4" id="KW-0547">Nucleotide-binding</keyword>
<keyword evidence="5 12" id="KW-0418">Kinase</keyword>
<proteinExistence type="predicted"/>
<name>A0A0F7SHU0_PHARH</name>
<feature type="compositionally biased region" description="Pro residues" evidence="9">
    <location>
        <begin position="35"/>
        <end position="46"/>
    </location>
</feature>
<feature type="region of interest" description="Disordered" evidence="9">
    <location>
        <begin position="1"/>
        <end position="59"/>
    </location>
</feature>